<reference evidence="1" key="1">
    <citation type="submission" date="2022-06" db="EMBL/GenBank/DDBJ databases">
        <authorList>
            <person name="Legras J.-L."/>
            <person name="Devillers H."/>
            <person name="Grondin C."/>
        </authorList>
    </citation>
    <scope>NUCLEOTIDE SEQUENCE</scope>
    <source>
        <strain evidence="1">CLIB 1444</strain>
    </source>
</reference>
<evidence type="ECO:0000313" key="2">
    <source>
        <dbReference type="Proteomes" id="UP001152531"/>
    </source>
</evidence>
<evidence type="ECO:0000313" key="1">
    <source>
        <dbReference type="EMBL" id="CAH6719779.1"/>
    </source>
</evidence>
<sequence length="674" mass="75206">MIRRSSRANKGRHSQRDAELEQAFKDEIENYISDDDRPSKMLKLDNDGEYGGDEVSDLEIDFNGSDVEEEELDVNEDSGSVKCICGANDSNYEDFNEKYGEEMICCDKCNTWQHNSCMKIGRVPKSYMCNDCANSARTSTKIATKPTKITKSTVTKSMAIRPTATKPTATKTTNTDFPEFKDSSKISIARIFQTTVTTKLPKDSDPEIAHNWAVRLTNAVYTDSNPQQKARAVLPLLKNNDVLNKMISNSITPEQLISLRPQDVVKGLNEIAEKVRLESLKRSVLKVDEAPRVRRTHKGEEVVEDVSDQHKAEMEVNIVSRSVDHRVFEDKKKVHKQEVHKQEVTKEKENTYNFNTAMLDDDSEDEKDSFTKDSSTGLDDDDDLDKILGHKTPPATAPSTPGPKSILKSPSTKPNATKSILKTSTNTSSSTNIESCDIWKGRLTFPDFTSFTASAKFITATGYQNPTSESAIKFHNHCINTSKQIFTRSFYDIQGKLDRSRADPYLTTVKSSKDFFVFEVTNEDNQDDYNKLFGYLLTKNRVGVLSGKPAFAKDAYLFALKDSVPSYFRDLVNLNGRQGLYAVYVLKKNDRPSVSAPVRASVEVANPLSSILSALSTPAVPSAVVQPPAEDKLAHMNLPADLTPQQRTAIVNLLEANPHLEGNPEQILDIVRQG</sequence>
<proteinExistence type="predicted"/>
<dbReference type="Proteomes" id="UP001152531">
    <property type="component" value="Unassembled WGS sequence"/>
</dbReference>
<protein>
    <submittedName>
        <fullName evidence="1">Transcription factor Bye1p</fullName>
    </submittedName>
</protein>
<organism evidence="1 2">
    <name type="scientific">[Candida] jaroonii</name>
    <dbReference type="NCBI Taxonomy" id="467808"/>
    <lineage>
        <taxon>Eukaryota</taxon>
        <taxon>Fungi</taxon>
        <taxon>Dikarya</taxon>
        <taxon>Ascomycota</taxon>
        <taxon>Saccharomycotina</taxon>
        <taxon>Pichiomycetes</taxon>
        <taxon>Debaryomycetaceae</taxon>
        <taxon>Yamadazyma</taxon>
    </lineage>
</organism>
<gene>
    <name evidence="1" type="ORF">CLIB1444_02S16314</name>
</gene>
<name>A0ACA9Y475_9ASCO</name>
<comment type="caution">
    <text evidence="1">The sequence shown here is derived from an EMBL/GenBank/DDBJ whole genome shotgun (WGS) entry which is preliminary data.</text>
</comment>
<keyword evidence="2" id="KW-1185">Reference proteome</keyword>
<accession>A0ACA9Y475</accession>
<dbReference type="EMBL" id="CALSDN010000002">
    <property type="protein sequence ID" value="CAH6719779.1"/>
    <property type="molecule type" value="Genomic_DNA"/>
</dbReference>